<dbReference type="PANTHER" id="PTHR10146:SF14">
    <property type="entry name" value="PYRIDOXAL PHOSPHATE HOMEOSTASIS PROTEIN"/>
    <property type="match status" value="1"/>
</dbReference>
<feature type="modified residue" description="N6-(pyridoxal phosphate)lysine" evidence="2">
    <location>
        <position position="36"/>
    </location>
</feature>
<dbReference type="EMBL" id="JAUCBP010000002">
    <property type="protein sequence ID" value="MDM7859499.1"/>
    <property type="molecule type" value="Genomic_DNA"/>
</dbReference>
<evidence type="ECO:0000313" key="6">
    <source>
        <dbReference type="Proteomes" id="UP001234343"/>
    </source>
</evidence>
<sequence>MQTIADRLLYTQNLIAQATKNAHRPANSVKLLAVSKTKPVSDLELAYAAGQRLFGENYVQEGVEKIKKMQSLRDIEWHFIGPLQSNKTRLVAEHFDWMQSVDRAKIAQRLNDQRPVNLPPLQVCIQINIDDEASKSGVAVAEIDTLAAHIATLPNLCLRGIMAIPRADADKEAQKNALAAMQSIFTDLKARYSTIDTLSIGMSNDMTLAIENGSTMVRIGTAIFGARK</sequence>
<keyword evidence="1 2" id="KW-0663">Pyridoxal phosphate</keyword>
<dbReference type="InterPro" id="IPR029066">
    <property type="entry name" value="PLP-binding_barrel"/>
</dbReference>
<dbReference type="Pfam" id="PF01168">
    <property type="entry name" value="Ala_racemase_N"/>
    <property type="match status" value="1"/>
</dbReference>
<reference evidence="5 6" key="1">
    <citation type="submission" date="2023-06" db="EMBL/GenBank/DDBJ databases">
        <title>Alteromonas sp. ASW11-36 isolated from intertidal sand.</title>
        <authorList>
            <person name="Li Y."/>
        </authorList>
    </citation>
    <scope>NUCLEOTIDE SEQUENCE [LARGE SCALE GENOMIC DNA]</scope>
    <source>
        <strain evidence="5 6">ASW11-36</strain>
    </source>
</reference>
<evidence type="ECO:0000256" key="1">
    <source>
        <dbReference type="ARBA" id="ARBA00022898"/>
    </source>
</evidence>
<evidence type="ECO:0000256" key="3">
    <source>
        <dbReference type="RuleBase" id="RU004514"/>
    </source>
</evidence>
<evidence type="ECO:0000259" key="4">
    <source>
        <dbReference type="Pfam" id="PF01168"/>
    </source>
</evidence>
<dbReference type="CDD" id="cd06824">
    <property type="entry name" value="PLPDE_III_Yggs_like"/>
    <property type="match status" value="1"/>
</dbReference>
<feature type="domain" description="Alanine racemase N-terminal" evidence="4">
    <location>
        <begin position="23"/>
        <end position="227"/>
    </location>
</feature>
<dbReference type="Gene3D" id="3.20.20.10">
    <property type="entry name" value="Alanine racemase"/>
    <property type="match status" value="1"/>
</dbReference>
<dbReference type="SUPFAM" id="SSF51419">
    <property type="entry name" value="PLP-binding barrel"/>
    <property type="match status" value="1"/>
</dbReference>
<proteinExistence type="inferred from homology"/>
<comment type="caution">
    <text evidence="5">The sequence shown here is derived from an EMBL/GenBank/DDBJ whole genome shotgun (WGS) entry which is preliminary data.</text>
</comment>
<accession>A0ABT7SVC5</accession>
<dbReference type="Proteomes" id="UP001234343">
    <property type="component" value="Unassembled WGS sequence"/>
</dbReference>
<comment type="similarity">
    <text evidence="2 3">Belongs to the pyridoxal phosphate-binding protein YggS/PROSC family.</text>
</comment>
<organism evidence="5 6">
    <name type="scientific">Alteromonas arenosi</name>
    <dbReference type="NCBI Taxonomy" id="3055817"/>
    <lineage>
        <taxon>Bacteria</taxon>
        <taxon>Pseudomonadati</taxon>
        <taxon>Pseudomonadota</taxon>
        <taxon>Gammaproteobacteria</taxon>
        <taxon>Alteromonadales</taxon>
        <taxon>Alteromonadaceae</taxon>
        <taxon>Alteromonas/Salinimonas group</taxon>
        <taxon>Alteromonas</taxon>
    </lineage>
</organism>
<dbReference type="RefSeq" id="WP_289363518.1">
    <property type="nucleotide sequence ID" value="NZ_JAUCBP010000002.1"/>
</dbReference>
<keyword evidence="6" id="KW-1185">Reference proteome</keyword>
<dbReference type="InterPro" id="IPR001608">
    <property type="entry name" value="Ala_racemase_N"/>
</dbReference>
<dbReference type="PANTHER" id="PTHR10146">
    <property type="entry name" value="PROLINE SYNTHETASE CO-TRANSCRIBED BACTERIAL HOMOLOG PROTEIN"/>
    <property type="match status" value="1"/>
</dbReference>
<evidence type="ECO:0000256" key="2">
    <source>
        <dbReference type="HAMAP-Rule" id="MF_02087"/>
    </source>
</evidence>
<dbReference type="InterPro" id="IPR011078">
    <property type="entry name" value="PyrdxlP_homeostasis"/>
</dbReference>
<name>A0ABT7SVC5_9ALTE</name>
<evidence type="ECO:0000313" key="5">
    <source>
        <dbReference type="EMBL" id="MDM7859499.1"/>
    </source>
</evidence>
<protein>
    <recommendedName>
        <fullName evidence="2">Pyridoxal phosphate homeostasis protein</fullName>
        <shortName evidence="2">PLP homeostasis protein</shortName>
    </recommendedName>
</protein>
<comment type="function">
    <text evidence="2">Pyridoxal 5'-phosphate (PLP)-binding protein, which is involved in PLP homeostasis.</text>
</comment>
<dbReference type="NCBIfam" id="TIGR00044">
    <property type="entry name" value="YggS family pyridoxal phosphate-dependent enzyme"/>
    <property type="match status" value="1"/>
</dbReference>
<dbReference type="HAMAP" id="MF_02087">
    <property type="entry name" value="PLP_homeostasis"/>
    <property type="match status" value="1"/>
</dbReference>
<gene>
    <name evidence="5" type="ORF">QTP81_02625</name>
</gene>
<dbReference type="PIRSF" id="PIRSF004848">
    <property type="entry name" value="YBL036c_PLPDEIII"/>
    <property type="match status" value="1"/>
</dbReference>
<dbReference type="PROSITE" id="PS01211">
    <property type="entry name" value="UPF0001"/>
    <property type="match status" value="1"/>
</dbReference>